<keyword evidence="1" id="KW-1133">Transmembrane helix</keyword>
<feature type="transmembrane region" description="Helical" evidence="1">
    <location>
        <begin position="50"/>
        <end position="70"/>
    </location>
</feature>
<dbReference type="EMBL" id="BAABDD010000030">
    <property type="protein sequence ID" value="GAA3760295.1"/>
    <property type="molecule type" value="Genomic_DNA"/>
</dbReference>
<feature type="transmembrane region" description="Helical" evidence="1">
    <location>
        <begin position="354"/>
        <end position="378"/>
    </location>
</feature>
<dbReference type="NCBIfam" id="TIGR00843">
    <property type="entry name" value="benE"/>
    <property type="match status" value="1"/>
</dbReference>
<dbReference type="Pfam" id="PF03594">
    <property type="entry name" value="BenE"/>
    <property type="match status" value="1"/>
</dbReference>
<name>A0ABP7GEP7_9ACTN</name>
<feature type="transmembrane region" description="Helical" evidence="1">
    <location>
        <begin position="173"/>
        <end position="191"/>
    </location>
</feature>
<gene>
    <name evidence="2" type="ORF">GCM10022402_42770</name>
</gene>
<evidence type="ECO:0000313" key="3">
    <source>
        <dbReference type="Proteomes" id="UP001500908"/>
    </source>
</evidence>
<comment type="caution">
    <text evidence="2">The sequence shown here is derived from an EMBL/GenBank/DDBJ whole genome shotgun (WGS) entry which is preliminary data.</text>
</comment>
<feature type="transmembrane region" description="Helical" evidence="1">
    <location>
        <begin position="323"/>
        <end position="342"/>
    </location>
</feature>
<dbReference type="RefSeq" id="WP_344975458.1">
    <property type="nucleotide sequence ID" value="NZ_BAABDD010000030.1"/>
</dbReference>
<reference evidence="3" key="1">
    <citation type="journal article" date="2019" name="Int. J. Syst. Evol. Microbiol.">
        <title>The Global Catalogue of Microorganisms (GCM) 10K type strain sequencing project: providing services to taxonomists for standard genome sequencing and annotation.</title>
        <authorList>
            <consortium name="The Broad Institute Genomics Platform"/>
            <consortium name="The Broad Institute Genome Sequencing Center for Infectious Disease"/>
            <person name="Wu L."/>
            <person name="Ma J."/>
        </authorList>
    </citation>
    <scope>NUCLEOTIDE SEQUENCE [LARGE SCALE GENOMIC DNA]</scope>
    <source>
        <strain evidence="3">JCM 17137</strain>
    </source>
</reference>
<dbReference type="PANTHER" id="PTHR30199">
    <property type="entry name" value="MFS FAMILY TRANSPORTER, PREDICTED SUBSTRATE BENZOATE"/>
    <property type="match status" value="1"/>
</dbReference>
<feature type="transmembrane region" description="Helical" evidence="1">
    <location>
        <begin position="293"/>
        <end position="317"/>
    </location>
</feature>
<dbReference type="PANTHER" id="PTHR30199:SF0">
    <property type="entry name" value="INNER MEMBRANE PROTEIN YDCO"/>
    <property type="match status" value="1"/>
</dbReference>
<feature type="transmembrane region" description="Helical" evidence="1">
    <location>
        <begin position="211"/>
        <end position="230"/>
    </location>
</feature>
<accession>A0ABP7GEP7</accession>
<sequence length="401" mass="41011">MASLKSVLPDIPLSTVTAGFVTVLVGITSSAAIVFQAAQAAGATQGQLSSWLLALGVGMGVTSIGLSLRYRAPVVTAWSTPGAALLATSLNGTPMAEVIGAFLFSALLIVVCGVTGWFGRLMGYVPMPIVSALLAGVLVEFGMGAFTSLGEQPVLVLGMLVAYLVCKRLLARYAIVVALTSGVVIAIGQGLLDFAALRLEPAAPVFTMPELSWTVAVSVGIPLFVVTMASQNIPGVAVLRGSGYDTPVSPLITVTGATNLALAPFGCFGLNLAAITGAICSGPESHEDPARRYLASVWAGVFYLLVGVFGGTIGALLTAVPEALVLTIAGLGLFSTIANSMATALREERTREAAIITFLITASGVTLLGIGSAFWGLAGGVAAWTVMTVNRRSRQEVAHAE</sequence>
<protein>
    <submittedName>
        <fullName evidence="2">Benzoate/H(+) symporter BenE family transporter</fullName>
    </submittedName>
</protein>
<proteinExistence type="predicted"/>
<evidence type="ECO:0000313" key="2">
    <source>
        <dbReference type="EMBL" id="GAA3760295.1"/>
    </source>
</evidence>
<feature type="transmembrane region" description="Helical" evidence="1">
    <location>
        <begin position="98"/>
        <end position="118"/>
    </location>
</feature>
<keyword evidence="1" id="KW-0472">Membrane</keyword>
<feature type="transmembrane region" description="Helical" evidence="1">
    <location>
        <begin position="125"/>
        <end position="143"/>
    </location>
</feature>
<keyword evidence="3" id="KW-1185">Reference proteome</keyword>
<organism evidence="2 3">
    <name type="scientific">Salinactinospora qingdaonensis</name>
    <dbReference type="NCBI Taxonomy" id="702744"/>
    <lineage>
        <taxon>Bacteria</taxon>
        <taxon>Bacillati</taxon>
        <taxon>Actinomycetota</taxon>
        <taxon>Actinomycetes</taxon>
        <taxon>Streptosporangiales</taxon>
        <taxon>Nocardiopsidaceae</taxon>
        <taxon>Salinactinospora</taxon>
    </lineage>
</organism>
<feature type="transmembrane region" description="Helical" evidence="1">
    <location>
        <begin position="20"/>
        <end position="38"/>
    </location>
</feature>
<dbReference type="InterPro" id="IPR004711">
    <property type="entry name" value="Benzoate_Transporter"/>
</dbReference>
<evidence type="ECO:0000256" key="1">
    <source>
        <dbReference type="SAM" id="Phobius"/>
    </source>
</evidence>
<dbReference type="Proteomes" id="UP001500908">
    <property type="component" value="Unassembled WGS sequence"/>
</dbReference>
<keyword evidence="1" id="KW-0812">Transmembrane</keyword>